<dbReference type="InterPro" id="IPR036427">
    <property type="entry name" value="Bromodomain-like_sf"/>
</dbReference>
<feature type="compositionally biased region" description="Basic and acidic residues" evidence="3">
    <location>
        <begin position="178"/>
        <end position="197"/>
    </location>
</feature>
<feature type="region of interest" description="Disordered" evidence="3">
    <location>
        <begin position="441"/>
        <end position="466"/>
    </location>
</feature>
<dbReference type="EMBL" id="JAEPQZ010000006">
    <property type="protein sequence ID" value="KAG2180026.1"/>
    <property type="molecule type" value="Genomic_DNA"/>
</dbReference>
<dbReference type="PRINTS" id="PR00503">
    <property type="entry name" value="BROMODOMAIN"/>
</dbReference>
<feature type="domain" description="Bromo" evidence="4">
    <location>
        <begin position="278"/>
        <end position="340"/>
    </location>
</feature>
<dbReference type="CDD" id="cd04369">
    <property type="entry name" value="Bromodomain"/>
    <property type="match status" value="1"/>
</dbReference>
<feature type="compositionally biased region" description="Basic and acidic residues" evidence="3">
    <location>
        <begin position="160"/>
        <end position="170"/>
    </location>
</feature>
<evidence type="ECO:0000313" key="5">
    <source>
        <dbReference type="EMBL" id="KAG2180026.1"/>
    </source>
</evidence>
<dbReference type="GO" id="GO:0006357">
    <property type="term" value="P:regulation of transcription by RNA polymerase II"/>
    <property type="evidence" value="ECO:0007669"/>
    <property type="project" value="TreeGrafter"/>
</dbReference>
<accession>A0A8H7PTW8</accession>
<dbReference type="InterPro" id="IPR051831">
    <property type="entry name" value="Bromodomain_contain_prot"/>
</dbReference>
<evidence type="ECO:0000256" key="1">
    <source>
        <dbReference type="ARBA" id="ARBA00023117"/>
    </source>
</evidence>
<gene>
    <name evidence="5" type="ORF">INT43_003813</name>
</gene>
<comment type="caution">
    <text evidence="5">The sequence shown here is derived from an EMBL/GenBank/DDBJ whole genome shotgun (WGS) entry which is preliminary data.</text>
</comment>
<dbReference type="AlphaFoldDB" id="A0A8H7PTW8"/>
<evidence type="ECO:0000256" key="3">
    <source>
        <dbReference type="SAM" id="MobiDB-lite"/>
    </source>
</evidence>
<dbReference type="OrthoDB" id="21449at2759"/>
<sequence length="769" mass="86062">MAIDNCASAKIFPAFEAILAAGGPQVQEMSSHKNGSSVEDNYSDLSDHNDANGHHSFKAPPTTNQEPQPMATPRIKLKLQLNPPKPPADSAETGDLKKKKKKHKHREHKSHKHHKKHKKKHNDDEDQIGHRRNSEQLDVEFDPSSISRKRSFSTAQPYDYDQRESKRPLYSEDDNIENDTHMRQTKPHKDVIVRSSEEPSGANMTIDHPSAFDDSRRGSVASSRSVSTVAASESATKSSKSKKKTKQQRVWIPAKRDLKTICSRLLDTFVKRDAYGFFLEPVDTNLVLDYLKVIKQPMDLSTMRKKLENNEYPDMDAFKKDFQLICSNAKIYNAPDTLYWKNADKLEGYGVRAIDREAERVNYDTPIEVTPAPPALDRRKSTITIRHPQSNAPVPFIAKRDSVVKIEEDVDILGLDNTTSYGHQMPSISRKGSIRQGSAGFRESSMDVGSSRAITPNRTYSTAPKKKKKKISEAGVIFGPDGSLSAVHGVPDLSTLVPRDKPFATLPPFSTINRAVLPSTFYTNRSMALTDDMNQDKYHIRPAFIWDYGAYPSLGVSLPSQFYTVQDLAQVYPVYGDDRGETYMKSMWDFVAGMFDQTPEDESARDRSVETLCGYVNDKLQKLTRGAWTAVQRTMDPEAEIDGTSTTIETEFGIIDVPQAIKQARLASQRQKEPEELLKLSAGKVDISELENLEPKAKADELPQGASISECLEQNAKLIAELLESSTDDDTKKSVLQKQLIQLSMALPMTEAKPLDFSNNNTASTMSTT</sequence>
<dbReference type="GO" id="GO:0005634">
    <property type="term" value="C:nucleus"/>
    <property type="evidence" value="ECO:0007669"/>
    <property type="project" value="TreeGrafter"/>
</dbReference>
<dbReference type="PANTHER" id="PTHR22881:SF27">
    <property type="entry name" value="BROMODOMAIN CONTAINING 7_9"/>
    <property type="match status" value="1"/>
</dbReference>
<dbReference type="SUPFAM" id="SSF47370">
    <property type="entry name" value="Bromodomain"/>
    <property type="match status" value="1"/>
</dbReference>
<proteinExistence type="predicted"/>
<feature type="region of interest" description="Disordered" evidence="3">
    <location>
        <begin position="24"/>
        <end position="249"/>
    </location>
</feature>
<protein>
    <recommendedName>
        <fullName evidence="4">Bromo domain-containing protein</fullName>
    </recommendedName>
</protein>
<evidence type="ECO:0000259" key="4">
    <source>
        <dbReference type="PROSITE" id="PS50014"/>
    </source>
</evidence>
<keyword evidence="1 2" id="KW-0103">Bromodomain</keyword>
<name>A0A8H7PTW8_MORIS</name>
<organism evidence="5 6">
    <name type="scientific">Mortierella isabellina</name>
    <name type="common">Filamentous fungus</name>
    <name type="synonym">Umbelopsis isabellina</name>
    <dbReference type="NCBI Taxonomy" id="91625"/>
    <lineage>
        <taxon>Eukaryota</taxon>
        <taxon>Fungi</taxon>
        <taxon>Fungi incertae sedis</taxon>
        <taxon>Mucoromycota</taxon>
        <taxon>Mucoromycotina</taxon>
        <taxon>Umbelopsidomycetes</taxon>
        <taxon>Umbelopsidales</taxon>
        <taxon>Umbelopsidaceae</taxon>
        <taxon>Umbelopsis</taxon>
    </lineage>
</organism>
<dbReference type="SMART" id="SM00297">
    <property type="entry name" value="BROMO"/>
    <property type="match status" value="1"/>
</dbReference>
<feature type="compositionally biased region" description="Polar residues" evidence="3">
    <location>
        <begin position="452"/>
        <end position="462"/>
    </location>
</feature>
<feature type="compositionally biased region" description="Low complexity" evidence="3">
    <location>
        <begin position="218"/>
        <end position="238"/>
    </location>
</feature>
<dbReference type="Gene3D" id="1.20.920.10">
    <property type="entry name" value="Bromodomain-like"/>
    <property type="match status" value="1"/>
</dbReference>
<keyword evidence="6" id="KW-1185">Reference proteome</keyword>
<feature type="compositionally biased region" description="Basic residues" evidence="3">
    <location>
        <begin position="97"/>
        <end position="120"/>
    </location>
</feature>
<dbReference type="Pfam" id="PF00439">
    <property type="entry name" value="Bromodomain"/>
    <property type="match status" value="1"/>
</dbReference>
<dbReference type="GO" id="GO:0006325">
    <property type="term" value="P:chromatin organization"/>
    <property type="evidence" value="ECO:0007669"/>
    <property type="project" value="UniProtKB-ARBA"/>
</dbReference>
<reference evidence="5" key="1">
    <citation type="submission" date="2020-12" db="EMBL/GenBank/DDBJ databases">
        <title>Metabolic potential, ecology and presence of endohyphal bacteria is reflected in genomic diversity of Mucoromycotina.</title>
        <authorList>
            <person name="Muszewska A."/>
            <person name="Okrasinska A."/>
            <person name="Steczkiewicz K."/>
            <person name="Drgas O."/>
            <person name="Orlowska M."/>
            <person name="Perlinska-Lenart U."/>
            <person name="Aleksandrzak-Piekarczyk T."/>
            <person name="Szatraj K."/>
            <person name="Zielenkiewicz U."/>
            <person name="Pilsyk S."/>
            <person name="Malc E."/>
            <person name="Mieczkowski P."/>
            <person name="Kruszewska J.S."/>
            <person name="Biernat P."/>
            <person name="Pawlowska J."/>
        </authorList>
    </citation>
    <scope>NUCLEOTIDE SEQUENCE</scope>
    <source>
        <strain evidence="5">WA0000067209</strain>
    </source>
</reference>
<evidence type="ECO:0000313" key="6">
    <source>
        <dbReference type="Proteomes" id="UP000654370"/>
    </source>
</evidence>
<dbReference type="InterPro" id="IPR001487">
    <property type="entry name" value="Bromodomain"/>
</dbReference>
<dbReference type="PANTHER" id="PTHR22881">
    <property type="entry name" value="BROMODOMAIN CONTAINING PROTEIN"/>
    <property type="match status" value="1"/>
</dbReference>
<feature type="compositionally biased region" description="Basic and acidic residues" evidence="3">
    <location>
        <begin position="121"/>
        <end position="135"/>
    </location>
</feature>
<evidence type="ECO:0000256" key="2">
    <source>
        <dbReference type="PROSITE-ProRule" id="PRU00035"/>
    </source>
</evidence>
<feature type="compositionally biased region" description="Polar residues" evidence="3">
    <location>
        <begin position="27"/>
        <end position="44"/>
    </location>
</feature>
<dbReference type="PROSITE" id="PS50014">
    <property type="entry name" value="BROMODOMAIN_2"/>
    <property type="match status" value="1"/>
</dbReference>
<dbReference type="Proteomes" id="UP000654370">
    <property type="component" value="Unassembled WGS sequence"/>
</dbReference>